<evidence type="ECO:0000256" key="2">
    <source>
        <dbReference type="ARBA" id="ARBA00023002"/>
    </source>
</evidence>
<feature type="domain" description="NADPH-dependent reductive aminase-like C-terminal" evidence="4">
    <location>
        <begin position="162"/>
        <end position="288"/>
    </location>
</feature>
<protein>
    <submittedName>
        <fullName evidence="5">3-hydroxyisobutyrate dehydrogenase-like beta-hydroxyacid dehydrogenase</fullName>
    </submittedName>
</protein>
<evidence type="ECO:0000313" key="6">
    <source>
        <dbReference type="Proteomes" id="UP001519363"/>
    </source>
</evidence>
<feature type="domain" description="6-phosphogluconate dehydrogenase NADP-binding" evidence="3">
    <location>
        <begin position="8"/>
        <end position="155"/>
    </location>
</feature>
<dbReference type="InterPro" id="IPR013328">
    <property type="entry name" value="6PGD_dom2"/>
</dbReference>
<reference evidence="5 6" key="1">
    <citation type="submission" date="2021-03" db="EMBL/GenBank/DDBJ databases">
        <title>Sequencing the genomes of 1000 actinobacteria strains.</title>
        <authorList>
            <person name="Klenk H.-P."/>
        </authorList>
    </citation>
    <scope>NUCLEOTIDE SEQUENCE [LARGE SCALE GENOMIC DNA]</scope>
    <source>
        <strain evidence="5 6">DSM 44580</strain>
    </source>
</reference>
<organism evidence="5 6">
    <name type="scientific">Crossiella equi</name>
    <dbReference type="NCBI Taxonomy" id="130796"/>
    <lineage>
        <taxon>Bacteria</taxon>
        <taxon>Bacillati</taxon>
        <taxon>Actinomycetota</taxon>
        <taxon>Actinomycetes</taxon>
        <taxon>Pseudonocardiales</taxon>
        <taxon>Pseudonocardiaceae</taxon>
        <taxon>Crossiella</taxon>
    </lineage>
</organism>
<dbReference type="Gene3D" id="1.10.1040.10">
    <property type="entry name" value="N-(1-d-carboxylethyl)-l-norvaline Dehydrogenase, domain 2"/>
    <property type="match status" value="1"/>
</dbReference>
<dbReference type="SUPFAM" id="SSF51735">
    <property type="entry name" value="NAD(P)-binding Rossmann-fold domains"/>
    <property type="match status" value="1"/>
</dbReference>
<dbReference type="PANTHER" id="PTHR43580">
    <property type="entry name" value="OXIDOREDUCTASE GLYR1-RELATED"/>
    <property type="match status" value="1"/>
</dbReference>
<dbReference type="PANTHER" id="PTHR43580:SF2">
    <property type="entry name" value="CYTOKINE-LIKE NUCLEAR FACTOR N-PAC"/>
    <property type="match status" value="1"/>
</dbReference>
<evidence type="ECO:0000256" key="1">
    <source>
        <dbReference type="ARBA" id="ARBA00009080"/>
    </source>
</evidence>
<dbReference type="InterPro" id="IPR006115">
    <property type="entry name" value="6PGDH_NADP-bd"/>
</dbReference>
<name>A0ABS5A9V5_9PSEU</name>
<sequence>MGNKGALTVIGLGPMGQAMVRTYLGRGYRVTVWNRTAARAAGVVAEGAVLAGSVGEALRASELVILSLTDHAAMYQILEQATGDLAGRTVVNLSSDTPEASRAAAEWVIGHGAEYLSGGIQVPEHLVGDPSSQTFYSGPAEVFQRWQPVLAEISGTDWRGEDQALAAVYYQLMMQIFWTSMTAHVQSLAIAEAYGIPAGDYLDYARAAFGIAPIFLDETTGEVAARSYPGHGAAMAMNHASAEHVLHTARTAGVDTTLPEAVESVFRRTVEAGHARDSFASTFEVLRRG</sequence>
<dbReference type="PIRSF" id="PIRSF000103">
    <property type="entry name" value="HIBADH"/>
    <property type="match status" value="1"/>
</dbReference>
<evidence type="ECO:0000259" key="3">
    <source>
        <dbReference type="Pfam" id="PF03446"/>
    </source>
</evidence>
<dbReference type="RefSeq" id="WP_249044613.1">
    <property type="nucleotide sequence ID" value="NZ_JAGIOO010000001.1"/>
</dbReference>
<dbReference type="InterPro" id="IPR048666">
    <property type="entry name" value="RedAm-like_C"/>
</dbReference>
<comment type="caution">
    <text evidence="5">The sequence shown here is derived from an EMBL/GenBank/DDBJ whole genome shotgun (WGS) entry which is preliminary data.</text>
</comment>
<dbReference type="Pfam" id="PF03446">
    <property type="entry name" value="NAD_binding_2"/>
    <property type="match status" value="1"/>
</dbReference>
<dbReference type="SUPFAM" id="SSF48179">
    <property type="entry name" value="6-phosphogluconate dehydrogenase C-terminal domain-like"/>
    <property type="match status" value="1"/>
</dbReference>
<dbReference type="Proteomes" id="UP001519363">
    <property type="component" value="Unassembled WGS sequence"/>
</dbReference>
<evidence type="ECO:0000313" key="5">
    <source>
        <dbReference type="EMBL" id="MBP2473370.1"/>
    </source>
</evidence>
<dbReference type="Gene3D" id="3.40.50.720">
    <property type="entry name" value="NAD(P)-binding Rossmann-like Domain"/>
    <property type="match status" value="1"/>
</dbReference>
<dbReference type="InterPro" id="IPR036291">
    <property type="entry name" value="NAD(P)-bd_dom_sf"/>
</dbReference>
<dbReference type="InterPro" id="IPR008927">
    <property type="entry name" value="6-PGluconate_DH-like_C_sf"/>
</dbReference>
<dbReference type="Pfam" id="PF21761">
    <property type="entry name" value="RedAm-like_C"/>
    <property type="match status" value="1"/>
</dbReference>
<dbReference type="InterPro" id="IPR051265">
    <property type="entry name" value="HIBADH-related_NP60_sf"/>
</dbReference>
<dbReference type="InterPro" id="IPR015815">
    <property type="entry name" value="HIBADH-related"/>
</dbReference>
<comment type="similarity">
    <text evidence="1">Belongs to the HIBADH-related family.</text>
</comment>
<accession>A0ABS5A9V5</accession>
<evidence type="ECO:0000259" key="4">
    <source>
        <dbReference type="Pfam" id="PF21761"/>
    </source>
</evidence>
<keyword evidence="2" id="KW-0560">Oxidoreductase</keyword>
<keyword evidence="6" id="KW-1185">Reference proteome</keyword>
<dbReference type="EMBL" id="JAGIOO010000001">
    <property type="protein sequence ID" value="MBP2473370.1"/>
    <property type="molecule type" value="Genomic_DNA"/>
</dbReference>
<proteinExistence type="inferred from homology"/>
<gene>
    <name evidence="5" type="ORF">JOF53_002242</name>
</gene>